<protein>
    <recommendedName>
        <fullName evidence="3 6">Mannitol-1-phosphate 5-dehydrogenase</fullName>
        <ecNumber evidence="2 6">1.1.1.17</ecNumber>
    </recommendedName>
</protein>
<dbReference type="OrthoDB" id="271711at2"/>
<evidence type="ECO:0000256" key="2">
    <source>
        <dbReference type="ARBA" id="ARBA00012939"/>
    </source>
</evidence>
<dbReference type="Pfam" id="PF08125">
    <property type="entry name" value="Mannitol_dh_C"/>
    <property type="match status" value="1"/>
</dbReference>
<sequence length="384" mass="43429">MKKMIQIGAGNIGRACVGRLFHEAGYDVYFSDVNTELLSLISNSKSYNIRMVGKDVDKTIKIDKVDKVPEDEENLLKLFDDIEIITTAVGVNILPKIAPFVAKAIKRRYETKNEKALNVIACENTTGASSKLRDSVYELIDDGIKKWMENKIVFPNVAVDCIVPTIKNSDPLTVTCENFADLIIDRAVFIGDLPQVEGLSLKENLNAYVERKLFTLNTGHAITAYLGFKNNKKTVYDAINDESIKNTVLGAMRESGAVLIKRHGFKEDEHEAYIQKILSRFFNPYLEDSVLRVGREPMRKLSYNDRLIKPILGTLEYNLKHDNLVKGVVAAFQFYSEDDNESKELKKMLDSENLSDVILKVTGLKNEKALFDEIYNELSKVLKK</sequence>
<dbReference type="PANTHER" id="PTHR30524">
    <property type="entry name" value="MANNITOL-1-PHOSPHATE 5-DEHYDROGENASE"/>
    <property type="match status" value="1"/>
</dbReference>
<dbReference type="PRINTS" id="PR00084">
    <property type="entry name" value="MTLDHDRGNASE"/>
</dbReference>
<dbReference type="NCBIfam" id="NF002650">
    <property type="entry name" value="PRK02318.2-2"/>
    <property type="match status" value="1"/>
</dbReference>
<dbReference type="InterPro" id="IPR023028">
    <property type="entry name" value="Mannitol_1_phos_5_DH"/>
</dbReference>
<evidence type="ECO:0000259" key="7">
    <source>
        <dbReference type="Pfam" id="PF01232"/>
    </source>
</evidence>
<dbReference type="NCBIfam" id="NF002646">
    <property type="entry name" value="PRK02318.1-2"/>
    <property type="match status" value="1"/>
</dbReference>
<dbReference type="InterPro" id="IPR013118">
    <property type="entry name" value="Mannitol_DH_C"/>
</dbReference>
<keyword evidence="5 6" id="KW-0520">NAD</keyword>
<dbReference type="InterPro" id="IPR008927">
    <property type="entry name" value="6-PGluconate_DH-like_C_sf"/>
</dbReference>
<dbReference type="Gene3D" id="3.40.50.720">
    <property type="entry name" value="NAD(P)-binding Rossmann-like Domain"/>
    <property type="match status" value="1"/>
</dbReference>
<dbReference type="InterPro" id="IPR036291">
    <property type="entry name" value="NAD(P)-bd_dom_sf"/>
</dbReference>
<evidence type="ECO:0000313" key="9">
    <source>
        <dbReference type="EMBL" id="CRF31877.1"/>
    </source>
</evidence>
<dbReference type="GO" id="GO:0019592">
    <property type="term" value="P:mannitol catabolic process"/>
    <property type="evidence" value="ECO:0007669"/>
    <property type="project" value="TreeGrafter"/>
</dbReference>
<comment type="similarity">
    <text evidence="1 6">Belongs to the mannitol dehydrogenase family.</text>
</comment>
<evidence type="ECO:0000256" key="5">
    <source>
        <dbReference type="ARBA" id="ARBA00023027"/>
    </source>
</evidence>
<evidence type="ECO:0000313" key="10">
    <source>
        <dbReference type="Proteomes" id="UP000043763"/>
    </source>
</evidence>
<evidence type="ECO:0000256" key="6">
    <source>
        <dbReference type="HAMAP-Rule" id="MF_00196"/>
    </source>
</evidence>
<name>A0A0G4K450_9SPIR</name>
<dbReference type="PANTHER" id="PTHR30524:SF0">
    <property type="entry name" value="ALTRONATE OXIDOREDUCTASE-RELATED"/>
    <property type="match status" value="1"/>
</dbReference>
<proteinExistence type="inferred from homology"/>
<dbReference type="InterPro" id="IPR000669">
    <property type="entry name" value="Mannitol_DH"/>
</dbReference>
<dbReference type="InterPro" id="IPR013328">
    <property type="entry name" value="6PGD_dom2"/>
</dbReference>
<dbReference type="FunFam" id="1.10.1040.10:FF:000009">
    <property type="entry name" value="Mannitol-1-phosphate 5-dehydrogenase"/>
    <property type="match status" value="1"/>
</dbReference>
<evidence type="ECO:0000256" key="4">
    <source>
        <dbReference type="ARBA" id="ARBA00023002"/>
    </source>
</evidence>
<dbReference type="GO" id="GO:0008926">
    <property type="term" value="F:mannitol-1-phosphate 5-dehydrogenase activity"/>
    <property type="evidence" value="ECO:0007669"/>
    <property type="project" value="UniProtKB-UniRule"/>
</dbReference>
<feature type="domain" description="Mannitol dehydrogenase N-terminal" evidence="7">
    <location>
        <begin position="3"/>
        <end position="197"/>
    </location>
</feature>
<dbReference type="NCBIfam" id="NF002652">
    <property type="entry name" value="PRK02318.2-5"/>
    <property type="match status" value="1"/>
</dbReference>
<dbReference type="SUPFAM" id="SSF51735">
    <property type="entry name" value="NAD(P)-binding Rossmann-fold domains"/>
    <property type="match status" value="1"/>
</dbReference>
<dbReference type="EC" id="1.1.1.17" evidence="2 6"/>
<reference evidence="10" key="1">
    <citation type="submission" date="2015-04" db="EMBL/GenBank/DDBJ databases">
        <authorList>
            <person name="Mushtaq Mamoona"/>
        </authorList>
    </citation>
    <scope>NUCLEOTIDE SEQUENCE [LARGE SCALE GENOMIC DNA]</scope>
    <source>
        <strain evidence="10">AN4859/03</strain>
    </source>
</reference>
<dbReference type="HAMAP" id="MF_00196">
    <property type="entry name" value="Mannitol_dehydrog"/>
    <property type="match status" value="1"/>
</dbReference>
<dbReference type="Gene3D" id="1.10.1040.10">
    <property type="entry name" value="N-(1-d-carboxylethyl)-l-norvaline Dehydrogenase, domain 2"/>
    <property type="match status" value="1"/>
</dbReference>
<dbReference type="RefSeq" id="WP_048593575.1">
    <property type="nucleotide sequence ID" value="NZ_CVLB01000001.1"/>
</dbReference>
<dbReference type="Pfam" id="PF01232">
    <property type="entry name" value="Mannitol_dh"/>
    <property type="match status" value="1"/>
</dbReference>
<gene>
    <name evidence="6 9" type="primary">mtlD</name>
    <name evidence="9" type="ORF">BRSU_0431</name>
</gene>
<dbReference type="AlphaFoldDB" id="A0A0G4K450"/>
<dbReference type="SUPFAM" id="SSF48179">
    <property type="entry name" value="6-phosphogluconate dehydrogenase C-terminal domain-like"/>
    <property type="match status" value="1"/>
</dbReference>
<dbReference type="EMBL" id="CVLB01000001">
    <property type="protein sequence ID" value="CRF31877.1"/>
    <property type="molecule type" value="Genomic_DNA"/>
</dbReference>
<accession>A0A0G4K450</accession>
<evidence type="ECO:0000259" key="8">
    <source>
        <dbReference type="Pfam" id="PF08125"/>
    </source>
</evidence>
<organism evidence="9 10">
    <name type="scientific">Brachyspira suanatina</name>
    <dbReference type="NCBI Taxonomy" id="381802"/>
    <lineage>
        <taxon>Bacteria</taxon>
        <taxon>Pseudomonadati</taxon>
        <taxon>Spirochaetota</taxon>
        <taxon>Spirochaetia</taxon>
        <taxon>Brachyspirales</taxon>
        <taxon>Brachyspiraceae</taxon>
        <taxon>Brachyspira</taxon>
    </lineage>
</organism>
<keyword evidence="10" id="KW-1185">Reference proteome</keyword>
<evidence type="ECO:0000256" key="1">
    <source>
        <dbReference type="ARBA" id="ARBA00006541"/>
    </source>
</evidence>
<dbReference type="InterPro" id="IPR013131">
    <property type="entry name" value="Mannitol_DH_N"/>
</dbReference>
<dbReference type="GO" id="GO:0005829">
    <property type="term" value="C:cytosol"/>
    <property type="evidence" value="ECO:0007669"/>
    <property type="project" value="TreeGrafter"/>
</dbReference>
<dbReference type="Proteomes" id="UP000043763">
    <property type="component" value="Unassembled WGS sequence"/>
</dbReference>
<comment type="caution">
    <text evidence="6">Lacks conserved residue(s) required for the propagation of feature annotation.</text>
</comment>
<comment type="catalytic activity">
    <reaction evidence="6">
        <text>D-mannitol 1-phosphate + NAD(+) = beta-D-fructose 6-phosphate + NADH + H(+)</text>
        <dbReference type="Rhea" id="RHEA:19661"/>
        <dbReference type="ChEBI" id="CHEBI:15378"/>
        <dbReference type="ChEBI" id="CHEBI:57540"/>
        <dbReference type="ChEBI" id="CHEBI:57634"/>
        <dbReference type="ChEBI" id="CHEBI:57945"/>
        <dbReference type="ChEBI" id="CHEBI:61381"/>
        <dbReference type="EC" id="1.1.1.17"/>
    </reaction>
</comment>
<feature type="domain" description="Mannitol dehydrogenase C-terminal" evidence="8">
    <location>
        <begin position="204"/>
        <end position="381"/>
    </location>
</feature>
<evidence type="ECO:0000256" key="3">
    <source>
        <dbReference type="ARBA" id="ARBA00016219"/>
    </source>
</evidence>
<keyword evidence="4 6" id="KW-0560">Oxidoreductase</keyword>